<gene>
    <name evidence="8" type="ORF">EWM57_07895</name>
</gene>
<accession>A0A4Q5LEN9</accession>
<evidence type="ECO:0000256" key="1">
    <source>
        <dbReference type="ARBA" id="ARBA00000971"/>
    </source>
</evidence>
<name>A0A4Q5LEN9_9BACT</name>
<dbReference type="GO" id="GO:0003755">
    <property type="term" value="F:peptidyl-prolyl cis-trans isomerase activity"/>
    <property type="evidence" value="ECO:0007669"/>
    <property type="project" value="UniProtKB-UniRule"/>
</dbReference>
<keyword evidence="9" id="KW-1185">Reference proteome</keyword>
<dbReference type="OrthoDB" id="9814548at2"/>
<dbReference type="InterPro" id="IPR001179">
    <property type="entry name" value="PPIase_FKBP_dom"/>
</dbReference>
<reference evidence="8 9" key="1">
    <citation type="submission" date="2019-02" db="EMBL/GenBank/DDBJ databases">
        <title>Bacterial novel species isolated from soil.</title>
        <authorList>
            <person name="Jung H.-Y."/>
        </authorList>
    </citation>
    <scope>NUCLEOTIDE SEQUENCE [LARGE SCALE GENOMIC DNA]</scope>
    <source>
        <strain evidence="8 9">1-3-3-3</strain>
    </source>
</reference>
<organism evidence="8 9">
    <name type="scientific">Hymenobacter persicinus</name>
    <dbReference type="NCBI Taxonomy" id="2025506"/>
    <lineage>
        <taxon>Bacteria</taxon>
        <taxon>Pseudomonadati</taxon>
        <taxon>Bacteroidota</taxon>
        <taxon>Cytophagia</taxon>
        <taxon>Cytophagales</taxon>
        <taxon>Hymenobacteraceae</taxon>
        <taxon>Hymenobacter</taxon>
    </lineage>
</organism>
<dbReference type="Pfam" id="PF00254">
    <property type="entry name" value="FKBP_C"/>
    <property type="match status" value="1"/>
</dbReference>
<comment type="catalytic activity">
    <reaction evidence="1 5 6">
        <text>[protein]-peptidylproline (omega=180) = [protein]-peptidylproline (omega=0)</text>
        <dbReference type="Rhea" id="RHEA:16237"/>
        <dbReference type="Rhea" id="RHEA-COMP:10747"/>
        <dbReference type="Rhea" id="RHEA-COMP:10748"/>
        <dbReference type="ChEBI" id="CHEBI:83833"/>
        <dbReference type="ChEBI" id="CHEBI:83834"/>
        <dbReference type="EC" id="5.2.1.8"/>
    </reaction>
</comment>
<sequence>MQPGPAVFSPLSMMMNISTKQFGLTRLVVALLALTSLLSACKKETSTQKAFREHEEAQKIIDDAEIQDYFTRHNINSSKYQRLESGVYLVDADTVANGTGPNVVSGQTVQVKYTGRFIKASREDVIFDQSFGNRTLCQCFEVLVDQSAVIKGWHEAIKNMKLGTRKRVFIPSYMAYGPTGSALIPADEPLMFYMEISKVK</sequence>
<evidence type="ECO:0000256" key="2">
    <source>
        <dbReference type="ARBA" id="ARBA00006577"/>
    </source>
</evidence>
<evidence type="ECO:0000313" key="9">
    <source>
        <dbReference type="Proteomes" id="UP000294155"/>
    </source>
</evidence>
<feature type="domain" description="PPIase FKBP-type" evidence="7">
    <location>
        <begin position="106"/>
        <end position="200"/>
    </location>
</feature>
<dbReference type="PROSITE" id="PS50059">
    <property type="entry name" value="FKBP_PPIASE"/>
    <property type="match status" value="1"/>
</dbReference>
<dbReference type="EC" id="5.2.1.8" evidence="6"/>
<evidence type="ECO:0000259" key="7">
    <source>
        <dbReference type="PROSITE" id="PS50059"/>
    </source>
</evidence>
<evidence type="ECO:0000256" key="3">
    <source>
        <dbReference type="ARBA" id="ARBA00023110"/>
    </source>
</evidence>
<dbReference type="EMBL" id="SEWE01000012">
    <property type="protein sequence ID" value="RYU80763.1"/>
    <property type="molecule type" value="Genomic_DNA"/>
</dbReference>
<evidence type="ECO:0000256" key="4">
    <source>
        <dbReference type="ARBA" id="ARBA00023235"/>
    </source>
</evidence>
<keyword evidence="3 5" id="KW-0697">Rotamase</keyword>
<protein>
    <recommendedName>
        <fullName evidence="6">Peptidyl-prolyl cis-trans isomerase</fullName>
        <ecNumber evidence="6">5.2.1.8</ecNumber>
    </recommendedName>
</protein>
<evidence type="ECO:0000256" key="5">
    <source>
        <dbReference type="PROSITE-ProRule" id="PRU00277"/>
    </source>
</evidence>
<dbReference type="Gene3D" id="3.10.50.40">
    <property type="match status" value="1"/>
</dbReference>
<dbReference type="InterPro" id="IPR046357">
    <property type="entry name" value="PPIase_dom_sf"/>
</dbReference>
<comment type="similarity">
    <text evidence="2 6">Belongs to the FKBP-type PPIase family.</text>
</comment>
<keyword evidence="4 5" id="KW-0413">Isomerase</keyword>
<dbReference type="AlphaFoldDB" id="A0A4Q5LEN9"/>
<proteinExistence type="inferred from homology"/>
<evidence type="ECO:0000313" key="8">
    <source>
        <dbReference type="EMBL" id="RYU80763.1"/>
    </source>
</evidence>
<dbReference type="PANTHER" id="PTHR43811">
    <property type="entry name" value="FKBP-TYPE PEPTIDYL-PROLYL CIS-TRANS ISOMERASE FKPA"/>
    <property type="match status" value="1"/>
</dbReference>
<comment type="caution">
    <text evidence="8">The sequence shown here is derived from an EMBL/GenBank/DDBJ whole genome shotgun (WGS) entry which is preliminary data.</text>
</comment>
<dbReference type="SUPFAM" id="SSF54534">
    <property type="entry name" value="FKBP-like"/>
    <property type="match status" value="1"/>
</dbReference>
<dbReference type="PANTHER" id="PTHR43811:SF26">
    <property type="entry name" value="PEPTIDYL-PROLYL CIS-TRANS ISOMERASE FKBP16-1, CHLOROPLASTIC"/>
    <property type="match status" value="1"/>
</dbReference>
<dbReference type="Proteomes" id="UP000294155">
    <property type="component" value="Unassembled WGS sequence"/>
</dbReference>
<evidence type="ECO:0000256" key="6">
    <source>
        <dbReference type="RuleBase" id="RU003915"/>
    </source>
</evidence>